<dbReference type="InterPro" id="IPR009057">
    <property type="entry name" value="Homeodomain-like_sf"/>
</dbReference>
<dbReference type="InterPro" id="IPR017930">
    <property type="entry name" value="Myb_dom"/>
</dbReference>
<comment type="subcellular location">
    <subcellularLocation>
        <location evidence="1">Nucleus</location>
    </subcellularLocation>
</comment>
<dbReference type="CDD" id="cd00167">
    <property type="entry name" value="SANT"/>
    <property type="match status" value="1"/>
</dbReference>
<dbReference type="SMART" id="SM00717">
    <property type="entry name" value="SANT"/>
    <property type="match status" value="1"/>
</dbReference>
<feature type="compositionally biased region" description="Basic and acidic residues" evidence="4">
    <location>
        <begin position="65"/>
        <end position="81"/>
    </location>
</feature>
<keyword evidence="2" id="KW-0238">DNA-binding</keyword>
<organism evidence="7 8">
    <name type="scientific">Erythroxylum novogranatense</name>
    <dbReference type="NCBI Taxonomy" id="1862640"/>
    <lineage>
        <taxon>Eukaryota</taxon>
        <taxon>Viridiplantae</taxon>
        <taxon>Streptophyta</taxon>
        <taxon>Embryophyta</taxon>
        <taxon>Tracheophyta</taxon>
        <taxon>Spermatophyta</taxon>
        <taxon>Magnoliopsida</taxon>
        <taxon>eudicotyledons</taxon>
        <taxon>Gunneridae</taxon>
        <taxon>Pentapetalae</taxon>
        <taxon>rosids</taxon>
        <taxon>fabids</taxon>
        <taxon>Malpighiales</taxon>
        <taxon>Erythroxylaceae</taxon>
        <taxon>Erythroxylum</taxon>
    </lineage>
</organism>
<name>A0AAV8SS11_9ROSI</name>
<protein>
    <submittedName>
        <fullName evidence="7">Uncharacterized protein</fullName>
    </submittedName>
</protein>
<feature type="region of interest" description="Disordered" evidence="4">
    <location>
        <begin position="59"/>
        <end position="98"/>
    </location>
</feature>
<dbReference type="GO" id="GO:0006355">
    <property type="term" value="P:regulation of DNA-templated transcription"/>
    <property type="evidence" value="ECO:0007669"/>
    <property type="project" value="TreeGrafter"/>
</dbReference>
<keyword evidence="8" id="KW-1185">Reference proteome</keyword>
<feature type="domain" description="HTH myb-type" evidence="6">
    <location>
        <begin position="6"/>
        <end position="60"/>
    </location>
</feature>
<dbReference type="AlphaFoldDB" id="A0AAV8SS11"/>
<evidence type="ECO:0000256" key="4">
    <source>
        <dbReference type="SAM" id="MobiDB-lite"/>
    </source>
</evidence>
<dbReference type="PANTHER" id="PTHR47998:SF91">
    <property type="entry name" value="MYB-RELATED PROTEIN 308-LIKE"/>
    <property type="match status" value="1"/>
</dbReference>
<feature type="compositionally biased region" description="Polar residues" evidence="4">
    <location>
        <begin position="85"/>
        <end position="98"/>
    </location>
</feature>
<dbReference type="PROSITE" id="PS50090">
    <property type="entry name" value="MYB_LIKE"/>
    <property type="match status" value="1"/>
</dbReference>
<evidence type="ECO:0000256" key="2">
    <source>
        <dbReference type="ARBA" id="ARBA00023125"/>
    </source>
</evidence>
<dbReference type="PANTHER" id="PTHR47998">
    <property type="entry name" value="TRANSCRIPTION FACTOR MYB51-LIKE ISOFORM X1"/>
    <property type="match status" value="1"/>
</dbReference>
<evidence type="ECO:0000256" key="1">
    <source>
        <dbReference type="ARBA" id="ARBA00004123"/>
    </source>
</evidence>
<evidence type="ECO:0000313" key="8">
    <source>
        <dbReference type="Proteomes" id="UP001159364"/>
    </source>
</evidence>
<sequence length="270" mass="31201">MVNYLRPDIKRGNISQEEEELIIKLHRLLGNRWSLIAGRLPGRTDNEIKNYWNTNLRKRVPRNATHQDFHKQPHNSEENKGIQDFQDQSHNSGGNKSIQNVSNMEAEKLVESNKVIRPKAVRLTRVITIPQRLHNLHDNIRKIVNDHQNPISWSPLDDNSFDFPKEFDGNDLLLLETLSSEFNLNNEMNEIENHEKLIVGDGDKNGCSNEPFLENLPGLEENAKVNIVTSDTRLPEVRTTCEVDPFERIENALYLDSLETFLCSEEAWNS</sequence>
<dbReference type="PROSITE" id="PS51294">
    <property type="entry name" value="HTH_MYB"/>
    <property type="match status" value="1"/>
</dbReference>
<dbReference type="GO" id="GO:0000976">
    <property type="term" value="F:transcription cis-regulatory region binding"/>
    <property type="evidence" value="ECO:0007669"/>
    <property type="project" value="TreeGrafter"/>
</dbReference>
<dbReference type="EMBL" id="JAIWQS010000009">
    <property type="protein sequence ID" value="KAJ8754838.1"/>
    <property type="molecule type" value="Genomic_DNA"/>
</dbReference>
<keyword evidence="3" id="KW-0539">Nucleus</keyword>
<accession>A0AAV8SS11</accession>
<dbReference type="GO" id="GO:0005634">
    <property type="term" value="C:nucleus"/>
    <property type="evidence" value="ECO:0007669"/>
    <property type="project" value="UniProtKB-SubCell"/>
</dbReference>
<dbReference type="InterPro" id="IPR001005">
    <property type="entry name" value="SANT/Myb"/>
</dbReference>
<evidence type="ECO:0000256" key="3">
    <source>
        <dbReference type="ARBA" id="ARBA00023242"/>
    </source>
</evidence>
<gene>
    <name evidence="7" type="ORF">K2173_015350</name>
</gene>
<evidence type="ECO:0000313" key="7">
    <source>
        <dbReference type="EMBL" id="KAJ8754838.1"/>
    </source>
</evidence>
<dbReference type="Pfam" id="PF00249">
    <property type="entry name" value="Myb_DNA-binding"/>
    <property type="match status" value="1"/>
</dbReference>
<dbReference type="Proteomes" id="UP001159364">
    <property type="component" value="Linkage Group LG09"/>
</dbReference>
<dbReference type="Gene3D" id="1.10.10.60">
    <property type="entry name" value="Homeodomain-like"/>
    <property type="match status" value="1"/>
</dbReference>
<evidence type="ECO:0000259" key="5">
    <source>
        <dbReference type="PROSITE" id="PS50090"/>
    </source>
</evidence>
<reference evidence="7 8" key="1">
    <citation type="submission" date="2021-09" db="EMBL/GenBank/DDBJ databases">
        <title>Genomic insights and catalytic innovation underlie evolution of tropane alkaloids biosynthesis.</title>
        <authorList>
            <person name="Wang Y.-J."/>
            <person name="Tian T."/>
            <person name="Huang J.-P."/>
            <person name="Huang S.-X."/>
        </authorList>
    </citation>
    <scope>NUCLEOTIDE SEQUENCE [LARGE SCALE GENOMIC DNA]</scope>
    <source>
        <strain evidence="7">KIB-2018</strain>
        <tissue evidence="7">Leaf</tissue>
    </source>
</reference>
<dbReference type="InterPro" id="IPR015495">
    <property type="entry name" value="Myb_TF_plants"/>
</dbReference>
<dbReference type="GO" id="GO:0030154">
    <property type="term" value="P:cell differentiation"/>
    <property type="evidence" value="ECO:0007669"/>
    <property type="project" value="TreeGrafter"/>
</dbReference>
<proteinExistence type="predicted"/>
<feature type="domain" description="Myb-like" evidence="5">
    <location>
        <begin position="6"/>
        <end position="56"/>
    </location>
</feature>
<comment type="caution">
    <text evidence="7">The sequence shown here is derived from an EMBL/GenBank/DDBJ whole genome shotgun (WGS) entry which is preliminary data.</text>
</comment>
<dbReference type="SUPFAM" id="SSF46689">
    <property type="entry name" value="Homeodomain-like"/>
    <property type="match status" value="1"/>
</dbReference>
<evidence type="ECO:0000259" key="6">
    <source>
        <dbReference type="PROSITE" id="PS51294"/>
    </source>
</evidence>